<dbReference type="Proteomes" id="UP000091820">
    <property type="component" value="Unassembled WGS sequence"/>
</dbReference>
<reference evidence="3" key="2">
    <citation type="submission" date="2020-05" db="UniProtKB">
        <authorList>
            <consortium name="EnsemblMetazoa"/>
        </authorList>
    </citation>
    <scope>IDENTIFICATION</scope>
    <source>
        <strain evidence="3">IAEA</strain>
    </source>
</reference>
<keyword evidence="4" id="KW-1185">Reference proteome</keyword>
<feature type="region of interest" description="Disordered" evidence="2">
    <location>
        <begin position="255"/>
        <end position="279"/>
    </location>
</feature>
<name>A0A1A9WBW5_9MUSC</name>
<protein>
    <submittedName>
        <fullName evidence="3">Uncharacterized protein</fullName>
    </submittedName>
</protein>
<evidence type="ECO:0000256" key="1">
    <source>
        <dbReference type="SAM" id="Coils"/>
    </source>
</evidence>
<feature type="coiled-coil region" evidence="1">
    <location>
        <begin position="58"/>
        <end position="234"/>
    </location>
</feature>
<dbReference type="VEuPathDB" id="VectorBase:GBRI013886"/>
<proteinExistence type="predicted"/>
<reference evidence="4" key="1">
    <citation type="submission" date="2014-03" db="EMBL/GenBank/DDBJ databases">
        <authorList>
            <person name="Aksoy S."/>
            <person name="Warren W."/>
            <person name="Wilson R.K."/>
        </authorList>
    </citation>
    <scope>NUCLEOTIDE SEQUENCE [LARGE SCALE GENOMIC DNA]</scope>
    <source>
        <strain evidence="4">IAEA</strain>
    </source>
</reference>
<evidence type="ECO:0000256" key="2">
    <source>
        <dbReference type="SAM" id="MobiDB-lite"/>
    </source>
</evidence>
<accession>A0A1A9WBW5</accession>
<evidence type="ECO:0000313" key="3">
    <source>
        <dbReference type="EnsemblMetazoa" id="GBRI013886-PA"/>
    </source>
</evidence>
<keyword evidence="1" id="KW-0175">Coiled coil</keyword>
<dbReference type="AlphaFoldDB" id="A0A1A9WBW5"/>
<organism evidence="3 4">
    <name type="scientific">Glossina brevipalpis</name>
    <dbReference type="NCBI Taxonomy" id="37001"/>
    <lineage>
        <taxon>Eukaryota</taxon>
        <taxon>Metazoa</taxon>
        <taxon>Ecdysozoa</taxon>
        <taxon>Arthropoda</taxon>
        <taxon>Hexapoda</taxon>
        <taxon>Insecta</taxon>
        <taxon>Pterygota</taxon>
        <taxon>Neoptera</taxon>
        <taxon>Endopterygota</taxon>
        <taxon>Diptera</taxon>
        <taxon>Brachycera</taxon>
        <taxon>Muscomorpha</taxon>
        <taxon>Hippoboscoidea</taxon>
        <taxon>Glossinidae</taxon>
        <taxon>Glossina</taxon>
    </lineage>
</organism>
<evidence type="ECO:0000313" key="4">
    <source>
        <dbReference type="Proteomes" id="UP000091820"/>
    </source>
</evidence>
<dbReference type="EnsemblMetazoa" id="GBRI013886-RA">
    <property type="protein sequence ID" value="GBRI013886-PA"/>
    <property type="gene ID" value="GBRI013886"/>
</dbReference>
<sequence length="387" mass="45736">MGNERKEKKLKRTKNPTGADDLFKYYKNLIKKLQMDLHRSICQQTQFKTMYMEDENIKADLQDKLRERDEKIKKLDADINILKQTNDKATEDLRMYREEFYKLEITYDENNKLFQRENEILSQQMSKTNNEKNQQIDELTKRCNELYHQYAEKAKACEEINSQYEDATININKLQQQLAEKEENLEEFAKVAKLQMETSNKKFEDDLNELKKELENKELDLRRIIKDKEEMEKEKDRIIGVQRYKMREVERVFGQPTSMIKPSNAMSNASKQNNNDENSSQIVSENIAVAQPMMDHSSSSDEEITNREVSVQNLNKSMQHISYNSKEIFDDQSKPKTARKRAFGCKREFCIPSSSLLRSNSTDEDSDYTIDAWRPSIKNPKKVSYSQ</sequence>